<evidence type="ECO:0000313" key="8">
    <source>
        <dbReference type="EMBL" id="CAB4332236.1"/>
    </source>
</evidence>
<dbReference type="GO" id="GO:0045493">
    <property type="term" value="P:xylan catabolic process"/>
    <property type="evidence" value="ECO:0007669"/>
    <property type="project" value="UniProtKB-KW"/>
</dbReference>
<reference evidence="8" key="1">
    <citation type="submission" date="2020-05" db="EMBL/GenBank/DDBJ databases">
        <authorList>
            <person name="Chiriac C."/>
            <person name="Salcher M."/>
            <person name="Ghai R."/>
            <person name="Kavagutti S V."/>
        </authorList>
    </citation>
    <scope>NUCLEOTIDE SEQUENCE</scope>
</reference>
<evidence type="ECO:0000256" key="2">
    <source>
        <dbReference type="ARBA" id="ARBA00022525"/>
    </source>
</evidence>
<evidence type="ECO:0000256" key="4">
    <source>
        <dbReference type="ARBA" id="ARBA00022729"/>
    </source>
</evidence>
<evidence type="ECO:0000256" key="3">
    <source>
        <dbReference type="ARBA" id="ARBA00022651"/>
    </source>
</evidence>
<dbReference type="AlphaFoldDB" id="A0A6J5YRM8"/>
<dbReference type="PROSITE" id="PS51257">
    <property type="entry name" value="PROKAR_LIPOPROTEIN"/>
    <property type="match status" value="1"/>
</dbReference>
<dbReference type="PANTHER" id="PTHR38050">
    <property type="match status" value="1"/>
</dbReference>
<evidence type="ECO:0000256" key="7">
    <source>
        <dbReference type="ARBA" id="ARBA00023326"/>
    </source>
</evidence>
<gene>
    <name evidence="8" type="ORF">UFOPK3331_00285</name>
</gene>
<keyword evidence="4" id="KW-0732">Signal</keyword>
<dbReference type="GO" id="GO:0030600">
    <property type="term" value="F:feruloyl esterase activity"/>
    <property type="evidence" value="ECO:0007669"/>
    <property type="project" value="InterPro"/>
</dbReference>
<sequence length="348" mass="35899">MIRVVRASVVALALGTVLLGCSRGSSSQTAPSTSSGISTTTATALSTVYEPYANARVAVDPQGTVTEATITTPDGRVRRYRTYVPASLVVGTKVPLLVALHGGLGDAEQFETNSGFDGLAESNQFVVVYPDGTNAQADSRKLLTWNGGMCCGAAAAQNVDDVGFIAQVIDAVVAALPIDEHRVFATGHSNGAILSYRLACELGDRISAIGVQAGVLGVPCTPTKPVSVFHLHGLADTNIPIGGGRGTGVSGVVFPSPREAPLVFAQSNRCTLGPVDQFDPNNPDVVAQTWSGCSESRSVQFVTVAGASHAWMGHSAVNSGAVSLVGVPYQGFDASRAIWSFLAAQPSR</sequence>
<name>A0A6J5YRM8_9ZZZZ</name>
<accession>A0A6J5YRM8</accession>
<evidence type="ECO:0000256" key="1">
    <source>
        <dbReference type="ARBA" id="ARBA00004613"/>
    </source>
</evidence>
<dbReference type="EMBL" id="CAESAL010000006">
    <property type="protein sequence ID" value="CAB4332236.1"/>
    <property type="molecule type" value="Genomic_DNA"/>
</dbReference>
<keyword evidence="3" id="KW-0858">Xylan degradation</keyword>
<keyword evidence="7" id="KW-0624">Polysaccharide degradation</keyword>
<evidence type="ECO:0000256" key="6">
    <source>
        <dbReference type="ARBA" id="ARBA00023277"/>
    </source>
</evidence>
<keyword evidence="2" id="KW-0964">Secreted</keyword>
<dbReference type="GO" id="GO:0005576">
    <property type="term" value="C:extracellular region"/>
    <property type="evidence" value="ECO:0007669"/>
    <property type="project" value="UniProtKB-SubCell"/>
</dbReference>
<evidence type="ECO:0000256" key="5">
    <source>
        <dbReference type="ARBA" id="ARBA00022801"/>
    </source>
</evidence>
<protein>
    <submittedName>
        <fullName evidence="8">Unannotated protein</fullName>
    </submittedName>
</protein>
<proteinExistence type="predicted"/>
<dbReference type="Gene3D" id="3.40.50.1820">
    <property type="entry name" value="alpha/beta hydrolase"/>
    <property type="match status" value="1"/>
</dbReference>
<dbReference type="SUPFAM" id="SSF53474">
    <property type="entry name" value="alpha/beta-Hydrolases"/>
    <property type="match status" value="1"/>
</dbReference>
<dbReference type="InterPro" id="IPR010126">
    <property type="entry name" value="Esterase_phb"/>
</dbReference>
<dbReference type="Pfam" id="PF10503">
    <property type="entry name" value="Esterase_PHB"/>
    <property type="match status" value="1"/>
</dbReference>
<keyword evidence="5" id="KW-0378">Hydrolase</keyword>
<organism evidence="8">
    <name type="scientific">freshwater metagenome</name>
    <dbReference type="NCBI Taxonomy" id="449393"/>
    <lineage>
        <taxon>unclassified sequences</taxon>
        <taxon>metagenomes</taxon>
        <taxon>ecological metagenomes</taxon>
    </lineage>
</organism>
<dbReference type="InterPro" id="IPR029058">
    <property type="entry name" value="AB_hydrolase_fold"/>
</dbReference>
<comment type="subcellular location">
    <subcellularLocation>
        <location evidence="1">Secreted</location>
    </subcellularLocation>
</comment>
<keyword evidence="6" id="KW-0119">Carbohydrate metabolism</keyword>
<dbReference type="PANTHER" id="PTHR38050:SF2">
    <property type="entry name" value="FERULOYL ESTERASE C-RELATED"/>
    <property type="match status" value="1"/>
</dbReference>
<dbReference type="InterPro" id="IPR043595">
    <property type="entry name" value="FaeB/C/D"/>
</dbReference>